<dbReference type="EMBL" id="GDIQ01023451">
    <property type="protein sequence ID" value="JAN71286.1"/>
    <property type="molecule type" value="Transcribed_RNA"/>
</dbReference>
<sequence length="61" mass="6948">MAAYIVIRLPIVCVYVFMAELIVPLSNQGLITLVFPVEKTLEISKLERVRSNVSRLFPMPE</sequence>
<reference evidence="1" key="1">
    <citation type="submission" date="2015-10" db="EMBL/GenBank/DDBJ databases">
        <title>EvidentialGene: Evidence-directed Construction of Complete mRNA Transcriptomes without Genomes.</title>
        <authorList>
            <person name="Gilbert D.G."/>
        </authorList>
    </citation>
    <scope>NUCLEOTIDE SEQUENCE</scope>
</reference>
<accession>A0A0P6H7N8</accession>
<name>A0A0P6H7N8_9CRUS</name>
<proteinExistence type="predicted"/>
<evidence type="ECO:0000313" key="1">
    <source>
        <dbReference type="EMBL" id="JAN71286.1"/>
    </source>
</evidence>
<dbReference type="AlphaFoldDB" id="A0A0P6H7N8"/>
<protein>
    <submittedName>
        <fullName evidence="1">Uncharacterized protein</fullName>
    </submittedName>
</protein>
<organism evidence="1">
    <name type="scientific">Daphnia magna</name>
    <dbReference type="NCBI Taxonomy" id="35525"/>
    <lineage>
        <taxon>Eukaryota</taxon>
        <taxon>Metazoa</taxon>
        <taxon>Ecdysozoa</taxon>
        <taxon>Arthropoda</taxon>
        <taxon>Crustacea</taxon>
        <taxon>Branchiopoda</taxon>
        <taxon>Diplostraca</taxon>
        <taxon>Cladocera</taxon>
        <taxon>Anomopoda</taxon>
        <taxon>Daphniidae</taxon>
        <taxon>Daphnia</taxon>
    </lineage>
</organism>